<gene>
    <name evidence="3" type="ORF">L9F63_003476</name>
</gene>
<dbReference type="InterPro" id="IPR036116">
    <property type="entry name" value="FN3_sf"/>
</dbReference>
<keyword evidence="4" id="KW-1185">Reference proteome</keyword>
<evidence type="ECO:0000259" key="2">
    <source>
        <dbReference type="PROSITE" id="PS50853"/>
    </source>
</evidence>
<evidence type="ECO:0000256" key="1">
    <source>
        <dbReference type="SAM" id="MobiDB-lite"/>
    </source>
</evidence>
<accession>A0AAD7ZK22</accession>
<dbReference type="SUPFAM" id="SSF49265">
    <property type="entry name" value="Fibronectin type III"/>
    <property type="match status" value="1"/>
</dbReference>
<feature type="compositionally biased region" description="Low complexity" evidence="1">
    <location>
        <begin position="1"/>
        <end position="17"/>
    </location>
</feature>
<dbReference type="PROSITE" id="PS50853">
    <property type="entry name" value="FN3"/>
    <property type="match status" value="1"/>
</dbReference>
<proteinExistence type="predicted"/>
<dbReference type="AlphaFoldDB" id="A0AAD7ZK22"/>
<evidence type="ECO:0000313" key="3">
    <source>
        <dbReference type="EMBL" id="KAJ9582189.1"/>
    </source>
</evidence>
<sequence length="99" mass="10923">MQGGSPAQSSSRSSSGADLAIKIPSNLNRDGSLYRLDYTPPHGYPPPNTTIASRDISGDEIKFSQGLPGTKYEFWLYSFNKTSDDFLTWTASITTHFTR</sequence>
<evidence type="ECO:0000313" key="4">
    <source>
        <dbReference type="Proteomes" id="UP001233999"/>
    </source>
</evidence>
<feature type="domain" description="Fibronectin type-III" evidence="2">
    <location>
        <begin position="3"/>
        <end position="99"/>
    </location>
</feature>
<name>A0AAD7ZK22_DIPPU</name>
<organism evidence="3 4">
    <name type="scientific">Diploptera punctata</name>
    <name type="common">Pacific beetle cockroach</name>
    <dbReference type="NCBI Taxonomy" id="6984"/>
    <lineage>
        <taxon>Eukaryota</taxon>
        <taxon>Metazoa</taxon>
        <taxon>Ecdysozoa</taxon>
        <taxon>Arthropoda</taxon>
        <taxon>Hexapoda</taxon>
        <taxon>Insecta</taxon>
        <taxon>Pterygota</taxon>
        <taxon>Neoptera</taxon>
        <taxon>Polyneoptera</taxon>
        <taxon>Dictyoptera</taxon>
        <taxon>Blattodea</taxon>
        <taxon>Blaberoidea</taxon>
        <taxon>Blaberidae</taxon>
        <taxon>Diplopterinae</taxon>
        <taxon>Diploptera</taxon>
    </lineage>
</organism>
<reference evidence="3" key="2">
    <citation type="submission" date="2023-05" db="EMBL/GenBank/DDBJ databases">
        <authorList>
            <person name="Fouks B."/>
        </authorList>
    </citation>
    <scope>NUCLEOTIDE SEQUENCE</scope>
    <source>
        <strain evidence="3">Stay&amp;Tobe</strain>
        <tissue evidence="3">Testes</tissue>
    </source>
</reference>
<dbReference type="InterPro" id="IPR003961">
    <property type="entry name" value="FN3_dom"/>
</dbReference>
<feature type="non-terminal residue" evidence="3">
    <location>
        <position position="99"/>
    </location>
</feature>
<comment type="caution">
    <text evidence="3">The sequence shown here is derived from an EMBL/GenBank/DDBJ whole genome shotgun (WGS) entry which is preliminary data.</text>
</comment>
<reference evidence="3" key="1">
    <citation type="journal article" date="2023" name="IScience">
        <title>Live-bearing cockroach genome reveals convergent evolutionary mechanisms linked to viviparity in insects and beyond.</title>
        <authorList>
            <person name="Fouks B."/>
            <person name="Harrison M.C."/>
            <person name="Mikhailova A.A."/>
            <person name="Marchal E."/>
            <person name="English S."/>
            <person name="Carruthers M."/>
            <person name="Jennings E.C."/>
            <person name="Chiamaka E.L."/>
            <person name="Frigard R.A."/>
            <person name="Pippel M."/>
            <person name="Attardo G.M."/>
            <person name="Benoit J.B."/>
            <person name="Bornberg-Bauer E."/>
            <person name="Tobe S.S."/>
        </authorList>
    </citation>
    <scope>NUCLEOTIDE SEQUENCE</scope>
    <source>
        <strain evidence="3">Stay&amp;Tobe</strain>
    </source>
</reference>
<protein>
    <recommendedName>
        <fullName evidence="2">Fibronectin type-III domain-containing protein</fullName>
    </recommendedName>
</protein>
<dbReference type="Proteomes" id="UP001233999">
    <property type="component" value="Unassembled WGS sequence"/>
</dbReference>
<feature type="region of interest" description="Disordered" evidence="1">
    <location>
        <begin position="1"/>
        <end position="56"/>
    </location>
</feature>
<dbReference type="EMBL" id="JASPKZ010007819">
    <property type="protein sequence ID" value="KAJ9582189.1"/>
    <property type="molecule type" value="Genomic_DNA"/>
</dbReference>